<gene>
    <name evidence="1" type="ORF">CLV42_117144</name>
</gene>
<evidence type="ECO:0000313" key="1">
    <source>
        <dbReference type="EMBL" id="PSL23786.1"/>
    </source>
</evidence>
<dbReference type="EMBL" id="PYGK01000017">
    <property type="protein sequence ID" value="PSL23786.1"/>
    <property type="molecule type" value="Genomic_DNA"/>
</dbReference>
<keyword evidence="2" id="KW-1185">Reference proteome</keyword>
<sequence>MIRYLIDNTAKMKKRTFYNNAGIKDSLVLIMGLRCSHNQVQIHVDCPEHLPALTLSWW</sequence>
<evidence type="ECO:0000313" key="2">
    <source>
        <dbReference type="Proteomes" id="UP000240978"/>
    </source>
</evidence>
<organism evidence="1 2">
    <name type="scientific">Chitinophaga ginsengisoli</name>
    <dbReference type="NCBI Taxonomy" id="363837"/>
    <lineage>
        <taxon>Bacteria</taxon>
        <taxon>Pseudomonadati</taxon>
        <taxon>Bacteroidota</taxon>
        <taxon>Chitinophagia</taxon>
        <taxon>Chitinophagales</taxon>
        <taxon>Chitinophagaceae</taxon>
        <taxon>Chitinophaga</taxon>
    </lineage>
</organism>
<proteinExistence type="predicted"/>
<dbReference type="Proteomes" id="UP000240978">
    <property type="component" value="Unassembled WGS sequence"/>
</dbReference>
<protein>
    <submittedName>
        <fullName evidence="1">Uncharacterized protein</fullName>
    </submittedName>
</protein>
<reference evidence="1 2" key="1">
    <citation type="submission" date="2018-03" db="EMBL/GenBank/DDBJ databases">
        <title>Genomic Encyclopedia of Archaeal and Bacterial Type Strains, Phase II (KMG-II): from individual species to whole genera.</title>
        <authorList>
            <person name="Goeker M."/>
        </authorList>
    </citation>
    <scope>NUCLEOTIDE SEQUENCE [LARGE SCALE GENOMIC DNA]</scope>
    <source>
        <strain evidence="1 2">DSM 18107</strain>
    </source>
</reference>
<comment type="caution">
    <text evidence="1">The sequence shown here is derived from an EMBL/GenBank/DDBJ whole genome shotgun (WGS) entry which is preliminary data.</text>
</comment>
<dbReference type="AlphaFoldDB" id="A0A2P8FPX8"/>
<name>A0A2P8FPX8_9BACT</name>
<accession>A0A2P8FPX8</accession>